<dbReference type="EMBL" id="GBXM01029904">
    <property type="protein sequence ID" value="JAH78673.1"/>
    <property type="molecule type" value="Transcribed_RNA"/>
</dbReference>
<evidence type="ECO:0000256" key="1">
    <source>
        <dbReference type="SAM" id="MobiDB-lite"/>
    </source>
</evidence>
<protein>
    <submittedName>
        <fullName evidence="2">Uncharacterized protein</fullName>
    </submittedName>
</protein>
<evidence type="ECO:0000313" key="2">
    <source>
        <dbReference type="EMBL" id="JAH78673.1"/>
    </source>
</evidence>
<accession>A0A0E9VN45</accession>
<dbReference type="AlphaFoldDB" id="A0A0E9VN45"/>
<dbReference type="PROSITE" id="PS51257">
    <property type="entry name" value="PROKAR_LIPOPROTEIN"/>
    <property type="match status" value="1"/>
</dbReference>
<reference evidence="2" key="1">
    <citation type="submission" date="2014-11" db="EMBL/GenBank/DDBJ databases">
        <authorList>
            <person name="Amaro Gonzalez C."/>
        </authorList>
    </citation>
    <scope>NUCLEOTIDE SEQUENCE</scope>
</reference>
<proteinExistence type="predicted"/>
<name>A0A0E9VN45_ANGAN</name>
<feature type="region of interest" description="Disordered" evidence="1">
    <location>
        <begin position="1"/>
        <end position="38"/>
    </location>
</feature>
<reference evidence="2" key="2">
    <citation type="journal article" date="2015" name="Fish Shellfish Immunol.">
        <title>Early steps in the European eel (Anguilla anguilla)-Vibrio vulnificus interaction in the gills: Role of the RtxA13 toxin.</title>
        <authorList>
            <person name="Callol A."/>
            <person name="Pajuelo D."/>
            <person name="Ebbesson L."/>
            <person name="Teles M."/>
            <person name="MacKenzie S."/>
            <person name="Amaro C."/>
        </authorList>
    </citation>
    <scope>NUCLEOTIDE SEQUENCE</scope>
</reference>
<organism evidence="2">
    <name type="scientific">Anguilla anguilla</name>
    <name type="common">European freshwater eel</name>
    <name type="synonym">Muraena anguilla</name>
    <dbReference type="NCBI Taxonomy" id="7936"/>
    <lineage>
        <taxon>Eukaryota</taxon>
        <taxon>Metazoa</taxon>
        <taxon>Chordata</taxon>
        <taxon>Craniata</taxon>
        <taxon>Vertebrata</taxon>
        <taxon>Euteleostomi</taxon>
        <taxon>Actinopterygii</taxon>
        <taxon>Neopterygii</taxon>
        <taxon>Teleostei</taxon>
        <taxon>Anguilliformes</taxon>
        <taxon>Anguillidae</taxon>
        <taxon>Anguilla</taxon>
    </lineage>
</organism>
<sequence length="38" mass="4026">MVLRGHTSLVPVVGAACNQKKNEKNDDSSSPVSPSPFQ</sequence>